<dbReference type="NCBIfam" id="TIGR00046">
    <property type="entry name" value="RsmE family RNA methyltransferase"/>
    <property type="match status" value="1"/>
</dbReference>
<dbReference type="GO" id="GO:0005737">
    <property type="term" value="C:cytoplasm"/>
    <property type="evidence" value="ECO:0007669"/>
    <property type="project" value="UniProtKB-SubCell"/>
</dbReference>
<keyword evidence="6 12" id="KW-0489">Methyltransferase</keyword>
<comment type="similarity">
    <text evidence="2">Belongs to the RNA methyltransferase RsmE family.</text>
</comment>
<dbReference type="CDD" id="cd18084">
    <property type="entry name" value="RsmE-like"/>
    <property type="match status" value="1"/>
</dbReference>
<keyword evidence="4" id="KW-0963">Cytoplasm</keyword>
<comment type="catalytic activity">
    <reaction evidence="10">
        <text>uridine(1498) in 16S rRNA + S-adenosyl-L-methionine = N(3)-methyluridine(1498) in 16S rRNA + S-adenosyl-L-homocysteine + H(+)</text>
        <dbReference type="Rhea" id="RHEA:42920"/>
        <dbReference type="Rhea" id="RHEA-COMP:10283"/>
        <dbReference type="Rhea" id="RHEA-COMP:10284"/>
        <dbReference type="ChEBI" id="CHEBI:15378"/>
        <dbReference type="ChEBI" id="CHEBI:57856"/>
        <dbReference type="ChEBI" id="CHEBI:59789"/>
        <dbReference type="ChEBI" id="CHEBI:65315"/>
        <dbReference type="ChEBI" id="CHEBI:74502"/>
        <dbReference type="EC" id="2.1.1.193"/>
    </reaction>
</comment>
<evidence type="ECO:0000256" key="9">
    <source>
        <dbReference type="ARBA" id="ARBA00025699"/>
    </source>
</evidence>
<evidence type="ECO:0000256" key="8">
    <source>
        <dbReference type="ARBA" id="ARBA00022691"/>
    </source>
</evidence>
<dbReference type="GO" id="GO:0070042">
    <property type="term" value="F:rRNA (uridine-N3-)-methyltransferase activity"/>
    <property type="evidence" value="ECO:0007669"/>
    <property type="project" value="TreeGrafter"/>
</dbReference>
<keyword evidence="7 12" id="KW-0808">Transferase</keyword>
<keyword evidence="8" id="KW-0949">S-adenosyl-L-methionine</keyword>
<comment type="function">
    <text evidence="9">Specifically methylates the N3 position of the uracil ring of uridine 1498 (m3U1498) in 16S rRNA. Acts on the fully assembled 30S ribosomal subunit.</text>
</comment>
<dbReference type="InterPro" id="IPR006700">
    <property type="entry name" value="RsmE"/>
</dbReference>
<evidence type="ECO:0000256" key="5">
    <source>
        <dbReference type="ARBA" id="ARBA00022552"/>
    </source>
</evidence>
<evidence type="ECO:0000313" key="12">
    <source>
        <dbReference type="EMBL" id="EJX04082.1"/>
    </source>
</evidence>
<accession>J9G9Y6</accession>
<dbReference type="Gene3D" id="3.40.1280.10">
    <property type="match status" value="1"/>
</dbReference>
<gene>
    <name evidence="12" type="ORF">EVA_07811</name>
</gene>
<protein>
    <recommendedName>
        <fullName evidence="3">16S rRNA (uracil(1498)-N(3))-methyltransferase</fullName>
        <ecNumber evidence="3">2.1.1.193</ecNumber>
    </recommendedName>
</protein>
<proteinExistence type="inferred from homology"/>
<keyword evidence="5" id="KW-0698">rRNA processing</keyword>
<dbReference type="EC" id="2.1.1.193" evidence="3"/>
<evidence type="ECO:0000256" key="2">
    <source>
        <dbReference type="ARBA" id="ARBA00005528"/>
    </source>
</evidence>
<organism evidence="12">
    <name type="scientific">gut metagenome</name>
    <dbReference type="NCBI Taxonomy" id="749906"/>
    <lineage>
        <taxon>unclassified sequences</taxon>
        <taxon>metagenomes</taxon>
        <taxon>organismal metagenomes</taxon>
    </lineage>
</organism>
<sequence>MTLVQALVAPEKLDWIIEKAVETGISEIILTPAARSVTRLAGERLEKRVEKCREIARGAAEQCGRNVVPSITAAKTLAEALEKTEAECRLMLAPGAQQPARLSEGTQKIAFAVGPEGGFSEEEIQLSVDNGWTPVLLGPRILRTETAGLAAAVWINTLLGDYPSL</sequence>
<feature type="domain" description="Ribosomal RNA small subunit methyltransferase E methyltransferase" evidence="11">
    <location>
        <begin position="2"/>
        <end position="155"/>
    </location>
</feature>
<evidence type="ECO:0000256" key="3">
    <source>
        <dbReference type="ARBA" id="ARBA00012328"/>
    </source>
</evidence>
<evidence type="ECO:0000259" key="11">
    <source>
        <dbReference type="Pfam" id="PF04452"/>
    </source>
</evidence>
<dbReference type="SUPFAM" id="SSF75217">
    <property type="entry name" value="alpha/beta knot"/>
    <property type="match status" value="1"/>
</dbReference>
<dbReference type="InterPro" id="IPR029028">
    <property type="entry name" value="Alpha/beta_knot_MTases"/>
</dbReference>
<comment type="subcellular location">
    <subcellularLocation>
        <location evidence="1">Cytoplasm</location>
    </subcellularLocation>
</comment>
<evidence type="ECO:0000256" key="7">
    <source>
        <dbReference type="ARBA" id="ARBA00022679"/>
    </source>
</evidence>
<name>J9G9Y6_9ZZZZ</name>
<reference evidence="12" key="1">
    <citation type="journal article" date="2012" name="PLoS ONE">
        <title>Gene sets for utilization of primary and secondary nutrition supplies in the distal gut of endangered iberian lynx.</title>
        <authorList>
            <person name="Alcaide M."/>
            <person name="Messina E."/>
            <person name="Richter M."/>
            <person name="Bargiela R."/>
            <person name="Peplies J."/>
            <person name="Huws S.A."/>
            <person name="Newbold C.J."/>
            <person name="Golyshin P.N."/>
            <person name="Simon M.A."/>
            <person name="Lopez G."/>
            <person name="Yakimov M.M."/>
            <person name="Ferrer M."/>
        </authorList>
    </citation>
    <scope>NUCLEOTIDE SEQUENCE</scope>
</reference>
<dbReference type="Pfam" id="PF04452">
    <property type="entry name" value="Methyltrans_RNA"/>
    <property type="match status" value="1"/>
</dbReference>
<comment type="caution">
    <text evidence="12">The sequence shown here is derived from an EMBL/GenBank/DDBJ whole genome shotgun (WGS) entry which is preliminary data.</text>
</comment>
<dbReference type="InterPro" id="IPR029026">
    <property type="entry name" value="tRNA_m1G_MTases_N"/>
</dbReference>
<dbReference type="PANTHER" id="PTHR30027">
    <property type="entry name" value="RIBOSOMAL RNA SMALL SUBUNIT METHYLTRANSFERASE E"/>
    <property type="match status" value="1"/>
</dbReference>
<evidence type="ECO:0000256" key="10">
    <source>
        <dbReference type="ARBA" id="ARBA00047944"/>
    </source>
</evidence>
<evidence type="ECO:0000256" key="6">
    <source>
        <dbReference type="ARBA" id="ARBA00022603"/>
    </source>
</evidence>
<evidence type="ECO:0000256" key="4">
    <source>
        <dbReference type="ARBA" id="ARBA00022490"/>
    </source>
</evidence>
<dbReference type="AlphaFoldDB" id="J9G9Y6"/>
<dbReference type="GO" id="GO:0070475">
    <property type="term" value="P:rRNA base methylation"/>
    <property type="evidence" value="ECO:0007669"/>
    <property type="project" value="TreeGrafter"/>
</dbReference>
<dbReference type="InterPro" id="IPR046886">
    <property type="entry name" value="RsmE_MTase_dom"/>
</dbReference>
<dbReference type="PANTHER" id="PTHR30027:SF3">
    <property type="entry name" value="16S RRNA (URACIL(1498)-N(3))-METHYLTRANSFERASE"/>
    <property type="match status" value="1"/>
</dbReference>
<dbReference type="EMBL" id="AMCI01001927">
    <property type="protein sequence ID" value="EJX04082.1"/>
    <property type="molecule type" value="Genomic_DNA"/>
</dbReference>
<evidence type="ECO:0000256" key="1">
    <source>
        <dbReference type="ARBA" id="ARBA00004496"/>
    </source>
</evidence>